<reference evidence="1 2" key="1">
    <citation type="submission" date="2024-01" db="EMBL/GenBank/DDBJ databases">
        <title>A draft genome for the cacao thread blight pathogen Marasmiellus scandens.</title>
        <authorList>
            <person name="Baruah I.K."/>
            <person name="Leung J."/>
            <person name="Bukari Y."/>
            <person name="Amoako-Attah I."/>
            <person name="Meinhardt L.W."/>
            <person name="Bailey B.A."/>
            <person name="Cohen S.P."/>
        </authorList>
    </citation>
    <scope>NUCLEOTIDE SEQUENCE [LARGE SCALE GENOMIC DNA]</scope>
    <source>
        <strain evidence="1 2">GH-19</strain>
    </source>
</reference>
<keyword evidence="2" id="KW-1185">Reference proteome</keyword>
<gene>
    <name evidence="1" type="ORF">VKT23_010751</name>
</gene>
<dbReference type="Proteomes" id="UP001498398">
    <property type="component" value="Unassembled WGS sequence"/>
</dbReference>
<dbReference type="EMBL" id="JBANRG010000021">
    <property type="protein sequence ID" value="KAK7456500.1"/>
    <property type="molecule type" value="Genomic_DNA"/>
</dbReference>
<protein>
    <submittedName>
        <fullName evidence="1">Uncharacterized protein</fullName>
    </submittedName>
</protein>
<organism evidence="1 2">
    <name type="scientific">Marasmiellus scandens</name>
    <dbReference type="NCBI Taxonomy" id="2682957"/>
    <lineage>
        <taxon>Eukaryota</taxon>
        <taxon>Fungi</taxon>
        <taxon>Dikarya</taxon>
        <taxon>Basidiomycota</taxon>
        <taxon>Agaricomycotina</taxon>
        <taxon>Agaricomycetes</taxon>
        <taxon>Agaricomycetidae</taxon>
        <taxon>Agaricales</taxon>
        <taxon>Marasmiineae</taxon>
        <taxon>Omphalotaceae</taxon>
        <taxon>Marasmiellus</taxon>
    </lineage>
</organism>
<accession>A0ABR1JGD5</accession>
<evidence type="ECO:0000313" key="2">
    <source>
        <dbReference type="Proteomes" id="UP001498398"/>
    </source>
</evidence>
<evidence type="ECO:0000313" key="1">
    <source>
        <dbReference type="EMBL" id="KAK7456500.1"/>
    </source>
</evidence>
<name>A0ABR1JGD5_9AGAR</name>
<comment type="caution">
    <text evidence="1">The sequence shown here is derived from an EMBL/GenBank/DDBJ whole genome shotgun (WGS) entry which is preliminary data.</text>
</comment>
<sequence>MRPFEERSCSTSYEAYCSIFCQSETTKNATLGLYETLVLCNPTFSLHSIQRLSSPMFDRYPPFFKLGIVVGLASVTPTYTLPLSLSAAGDTPKPMSTMLSALCRPSSFSVL</sequence>
<proteinExistence type="predicted"/>